<accession>A0A419IBN3</accession>
<sequence length="152" mass="17007">MTETIYADTETLVQEFRRHGDFEDGFTFDCRWMRVDADVRELQPWLNGFSSNESAVIELHATMLRLATTRVVNVPKNMTVPAAVLFGLIRAIQHGAVARREVPAEVVLRCVAHVLAAVHSPTYLPDHSRHLDMARSWMAQACLHAGVEGGAR</sequence>
<organism evidence="1 2">
    <name type="scientific">Amycolatopsis panacis</name>
    <dbReference type="NCBI Taxonomy" id="2340917"/>
    <lineage>
        <taxon>Bacteria</taxon>
        <taxon>Bacillati</taxon>
        <taxon>Actinomycetota</taxon>
        <taxon>Actinomycetes</taxon>
        <taxon>Pseudonocardiales</taxon>
        <taxon>Pseudonocardiaceae</taxon>
        <taxon>Amycolatopsis</taxon>
    </lineage>
</organism>
<dbReference type="EMBL" id="QZFV01000010">
    <property type="protein sequence ID" value="RJQ92378.1"/>
    <property type="molecule type" value="Genomic_DNA"/>
</dbReference>
<evidence type="ECO:0000313" key="2">
    <source>
        <dbReference type="Proteomes" id="UP000285112"/>
    </source>
</evidence>
<protein>
    <submittedName>
        <fullName evidence="1">Uncharacterized protein</fullName>
    </submittedName>
</protein>
<dbReference type="AlphaFoldDB" id="A0A419IBN3"/>
<proteinExistence type="predicted"/>
<name>A0A419IBN3_9PSEU</name>
<dbReference type="RefSeq" id="WP_120021438.1">
    <property type="nucleotide sequence ID" value="NZ_QZFV01000010.1"/>
</dbReference>
<gene>
    <name evidence="1" type="ORF">D5S19_01035</name>
</gene>
<evidence type="ECO:0000313" key="1">
    <source>
        <dbReference type="EMBL" id="RJQ92378.1"/>
    </source>
</evidence>
<keyword evidence="2" id="KW-1185">Reference proteome</keyword>
<dbReference type="Proteomes" id="UP000285112">
    <property type="component" value="Unassembled WGS sequence"/>
</dbReference>
<reference evidence="1 2" key="1">
    <citation type="submission" date="2018-09" db="EMBL/GenBank/DDBJ databases">
        <title>YIM PH 21725 draft genome.</title>
        <authorList>
            <person name="Miao C."/>
        </authorList>
    </citation>
    <scope>NUCLEOTIDE SEQUENCE [LARGE SCALE GENOMIC DNA]</scope>
    <source>
        <strain evidence="2">YIM PH21725</strain>
    </source>
</reference>
<comment type="caution">
    <text evidence="1">The sequence shown here is derived from an EMBL/GenBank/DDBJ whole genome shotgun (WGS) entry which is preliminary data.</text>
</comment>
<dbReference type="OrthoDB" id="9961691at2"/>